<accession>A0A6V8PSV1</accession>
<feature type="non-terminal residue" evidence="1">
    <location>
        <position position="20"/>
    </location>
</feature>
<comment type="caution">
    <text evidence="1">The sequence shown here is derived from an EMBL/GenBank/DDBJ whole genome shotgun (WGS) entry which is preliminary data.</text>
</comment>
<dbReference type="EMBL" id="BLSB01000184">
    <property type="protein sequence ID" value="GFP35709.1"/>
    <property type="molecule type" value="Genomic_DNA"/>
</dbReference>
<organism evidence="1 2">
    <name type="scientific">Candidatus Hakubella thermalkaliphila</name>
    <dbReference type="NCBI Taxonomy" id="2754717"/>
    <lineage>
        <taxon>Bacteria</taxon>
        <taxon>Bacillati</taxon>
        <taxon>Actinomycetota</taxon>
        <taxon>Actinomycetota incertae sedis</taxon>
        <taxon>Candidatus Hakubellales</taxon>
        <taxon>Candidatus Hakubellaceae</taxon>
        <taxon>Candidatus Hakubella</taxon>
    </lineage>
</organism>
<dbReference type="Gene3D" id="1.10.10.2480">
    <property type="match status" value="1"/>
</dbReference>
<dbReference type="Proteomes" id="UP000576480">
    <property type="component" value="Unassembled WGS sequence"/>
</dbReference>
<dbReference type="AlphaFoldDB" id="A0A6V8PSV1"/>
<name>A0A6V8PSV1_9ACTN</name>
<evidence type="ECO:0000313" key="2">
    <source>
        <dbReference type="Proteomes" id="UP000576480"/>
    </source>
</evidence>
<protein>
    <recommendedName>
        <fullName evidence="3">Translation initiation factor IF-2 N-terminal domain-containing protein</fullName>
    </recommendedName>
</protein>
<reference evidence="1 2" key="1">
    <citation type="journal article" date="2020" name="Front. Microbiol.">
        <title>Single-cell genomics of novel Actinobacteria with the Wood-Ljungdahl pathway discovered in a serpentinizing system.</title>
        <authorList>
            <person name="Merino N."/>
            <person name="Kawai M."/>
            <person name="Boyd E.S."/>
            <person name="Colman D.R."/>
            <person name="McGlynn S.E."/>
            <person name="Nealson K.H."/>
            <person name="Kurokawa K."/>
            <person name="Hongoh Y."/>
        </authorList>
    </citation>
    <scope>NUCLEOTIDE SEQUENCE [LARGE SCALE GENOMIC DNA]</scope>
    <source>
        <strain evidence="1 2">S43</strain>
    </source>
</reference>
<gene>
    <name evidence="1" type="ORF">HKBW3S43_01498</name>
</gene>
<evidence type="ECO:0008006" key="3">
    <source>
        <dbReference type="Google" id="ProtNLM"/>
    </source>
</evidence>
<proteinExistence type="predicted"/>
<evidence type="ECO:0000313" key="1">
    <source>
        <dbReference type="EMBL" id="GFP35709.1"/>
    </source>
</evidence>
<sequence>MDNVRIFELAKKLNINSKKL</sequence>